<organism evidence="2 3">
    <name type="scientific">Symbiodinium natans</name>
    <dbReference type="NCBI Taxonomy" id="878477"/>
    <lineage>
        <taxon>Eukaryota</taxon>
        <taxon>Sar</taxon>
        <taxon>Alveolata</taxon>
        <taxon>Dinophyceae</taxon>
        <taxon>Suessiales</taxon>
        <taxon>Symbiodiniaceae</taxon>
        <taxon>Symbiodinium</taxon>
    </lineage>
</organism>
<evidence type="ECO:0000256" key="1">
    <source>
        <dbReference type="SAM" id="Phobius"/>
    </source>
</evidence>
<evidence type="ECO:0000313" key="2">
    <source>
        <dbReference type="EMBL" id="CAE7350328.1"/>
    </source>
</evidence>
<dbReference type="Proteomes" id="UP000604046">
    <property type="component" value="Unassembled WGS sequence"/>
</dbReference>
<proteinExistence type="predicted"/>
<comment type="caution">
    <text evidence="2">The sequence shown here is derived from an EMBL/GenBank/DDBJ whole genome shotgun (WGS) entry which is preliminary data.</text>
</comment>
<accession>A0A812PWL4</accession>
<gene>
    <name evidence="2" type="ORF">SNAT2548_LOCUS18435</name>
</gene>
<dbReference type="EMBL" id="CAJNDS010002145">
    <property type="protein sequence ID" value="CAE7350328.1"/>
    <property type="molecule type" value="Genomic_DNA"/>
</dbReference>
<feature type="transmembrane region" description="Helical" evidence="1">
    <location>
        <begin position="127"/>
        <end position="147"/>
    </location>
</feature>
<keyword evidence="1" id="KW-1133">Transmembrane helix</keyword>
<keyword evidence="3" id="KW-1185">Reference proteome</keyword>
<sequence length="156" mass="17426">MSPSIASPLVQDTKSRCLRCTLARCVCLCIGCNLCWFACALSPQAKQPWQGPMAVAMLAAIALLTSDSRLQLLLASCLNFILDFWWRIWERVSNRLSCKVIVLYVLIGLVLVKVAFFLIFDLSLLESGLLAISVEWAVSFPLLVYVADVILKDEER</sequence>
<keyword evidence="1" id="KW-0812">Transmembrane</keyword>
<evidence type="ECO:0000313" key="3">
    <source>
        <dbReference type="Proteomes" id="UP000604046"/>
    </source>
</evidence>
<keyword evidence="1" id="KW-0472">Membrane</keyword>
<feature type="transmembrane region" description="Helical" evidence="1">
    <location>
        <begin position="101"/>
        <end position="120"/>
    </location>
</feature>
<reference evidence="2" key="1">
    <citation type="submission" date="2021-02" db="EMBL/GenBank/DDBJ databases">
        <authorList>
            <person name="Dougan E. K."/>
            <person name="Rhodes N."/>
            <person name="Thang M."/>
            <person name="Chan C."/>
        </authorList>
    </citation>
    <scope>NUCLEOTIDE SEQUENCE</scope>
</reference>
<dbReference type="AlphaFoldDB" id="A0A812PWL4"/>
<protein>
    <submittedName>
        <fullName evidence="2">Uncharacterized protein</fullName>
    </submittedName>
</protein>
<name>A0A812PWL4_9DINO</name>
<feature type="transmembrane region" description="Helical" evidence="1">
    <location>
        <begin position="21"/>
        <end position="43"/>
    </location>
</feature>